<evidence type="ECO:0000313" key="5">
    <source>
        <dbReference type="Proteomes" id="UP001295423"/>
    </source>
</evidence>
<evidence type="ECO:0000256" key="1">
    <source>
        <dbReference type="ARBA" id="ARBA00004123"/>
    </source>
</evidence>
<dbReference type="GO" id="GO:0003677">
    <property type="term" value="F:DNA binding"/>
    <property type="evidence" value="ECO:0007669"/>
    <property type="project" value="InterPro"/>
</dbReference>
<evidence type="ECO:0000313" key="4">
    <source>
        <dbReference type="EMBL" id="CAJ1940174.1"/>
    </source>
</evidence>
<feature type="region of interest" description="Disordered" evidence="3">
    <location>
        <begin position="234"/>
        <end position="254"/>
    </location>
</feature>
<accession>A0AAD2CNB2</accession>
<evidence type="ECO:0000256" key="3">
    <source>
        <dbReference type="SAM" id="MobiDB-lite"/>
    </source>
</evidence>
<dbReference type="InterPro" id="IPR045138">
    <property type="entry name" value="MeCP2/MBD4"/>
</dbReference>
<keyword evidence="5" id="KW-1185">Reference proteome</keyword>
<dbReference type="PANTHER" id="PTHR15074:SF0">
    <property type="entry name" value="METHYL-CPG-BINDING DOMAIN PROTEIN 4-LIKE PROTEIN"/>
    <property type="match status" value="1"/>
</dbReference>
<dbReference type="Gene3D" id="1.10.340.30">
    <property type="entry name" value="Hypothetical protein, domain 2"/>
    <property type="match status" value="1"/>
</dbReference>
<dbReference type="GO" id="GO:0003824">
    <property type="term" value="F:catalytic activity"/>
    <property type="evidence" value="ECO:0007669"/>
    <property type="project" value="InterPro"/>
</dbReference>
<comment type="subcellular location">
    <subcellularLocation>
        <location evidence="1">Nucleus</location>
    </subcellularLocation>
</comment>
<dbReference type="GO" id="GO:0005634">
    <property type="term" value="C:nucleus"/>
    <property type="evidence" value="ECO:0007669"/>
    <property type="project" value="UniProtKB-SubCell"/>
</dbReference>
<name>A0AAD2CNB2_9STRA</name>
<gene>
    <name evidence="4" type="ORF">CYCCA115_LOCUS6910</name>
</gene>
<dbReference type="PANTHER" id="PTHR15074">
    <property type="entry name" value="METHYL-CPG-BINDING PROTEIN"/>
    <property type="match status" value="1"/>
</dbReference>
<dbReference type="InterPro" id="IPR011257">
    <property type="entry name" value="DNA_glycosylase"/>
</dbReference>
<dbReference type="GO" id="GO:0006281">
    <property type="term" value="P:DNA repair"/>
    <property type="evidence" value="ECO:0007669"/>
    <property type="project" value="InterPro"/>
</dbReference>
<feature type="compositionally biased region" description="Basic and acidic residues" evidence="3">
    <location>
        <begin position="239"/>
        <end position="253"/>
    </location>
</feature>
<reference evidence="4" key="1">
    <citation type="submission" date="2023-08" db="EMBL/GenBank/DDBJ databases">
        <authorList>
            <person name="Audoor S."/>
            <person name="Bilcke G."/>
        </authorList>
    </citation>
    <scope>NUCLEOTIDE SEQUENCE</scope>
</reference>
<protein>
    <submittedName>
        <fullName evidence="4">Uncharacterized protein</fullName>
    </submittedName>
</protein>
<organism evidence="4 5">
    <name type="scientific">Cylindrotheca closterium</name>
    <dbReference type="NCBI Taxonomy" id="2856"/>
    <lineage>
        <taxon>Eukaryota</taxon>
        <taxon>Sar</taxon>
        <taxon>Stramenopiles</taxon>
        <taxon>Ochrophyta</taxon>
        <taxon>Bacillariophyta</taxon>
        <taxon>Bacillariophyceae</taxon>
        <taxon>Bacillariophycidae</taxon>
        <taxon>Bacillariales</taxon>
        <taxon>Bacillariaceae</taxon>
        <taxon>Cylindrotheca</taxon>
    </lineage>
</organism>
<dbReference type="SUPFAM" id="SSF48150">
    <property type="entry name" value="DNA-glycosylase"/>
    <property type="match status" value="1"/>
</dbReference>
<proteinExistence type="predicted"/>
<keyword evidence="2" id="KW-0539">Nucleus</keyword>
<dbReference type="EMBL" id="CAKOGP040000890">
    <property type="protein sequence ID" value="CAJ1940174.1"/>
    <property type="molecule type" value="Genomic_DNA"/>
</dbReference>
<evidence type="ECO:0000256" key="2">
    <source>
        <dbReference type="ARBA" id="ARBA00023242"/>
    </source>
</evidence>
<dbReference type="Proteomes" id="UP001295423">
    <property type="component" value="Unassembled WGS sequence"/>
</dbReference>
<dbReference type="AlphaFoldDB" id="A0AAD2CNB2"/>
<comment type="caution">
    <text evidence="4">The sequence shown here is derived from an EMBL/GenBank/DDBJ whole genome shotgun (WGS) entry which is preliminary data.</text>
</comment>
<feature type="region of interest" description="Disordered" evidence="3">
    <location>
        <begin position="55"/>
        <end position="80"/>
    </location>
</feature>
<sequence length="598" mass="67507">MTSCIAASTCCDSMLPGANEKEDRVDGDLNSHFQVSPSPLCRPSRKRSRKMITLTSSPYFQTPSSNDANPESKQRFSSYFQKSPSSTYGSIRSLGPLIRTWTGCTSGVCQRIDGDKMSPSSNPINSPNSPIDLNICHSCQSIVQSAMAHFQECPLFRERLKDEEFGLDTSSTCTRQMEERMEHAIRHLCPHQCFLKAYAPSREWVFFRKEIHERTDERIDELLESWTCRLVHHSSQSAPRERGDEKSQEERLQQNETDMDLCYSEKLKGVPLRAIHPQIVFFSAKTKESYSSRLEAMRVLGLKAPKKKPNTVDTNNWALCRAGDHDDSNTHTSGDMVAAEELVLSRISSVAFGTMRMPMSPFSGQRRRLWKEPSNKTATFANLSSPLSHSAAGRSPLGLLEELFIGDPWKLLVSAILLNRSRRAQVDYILWGVLEKWPTPQALLASTNVVTKKNDESSTGNIHDHDALKKLVTTLGLQTRRSQGLVRFSKEFLSLLEEKTTKSKSTSTLPNSEGKMSNENGLRSYNDAAFNLTRDEILGLYNCGDYVADAYHIFIANHAVNCNTKVDWKRLQPQDHALAAYVEWKRSVQSSHRQDENQ</sequence>